<protein>
    <submittedName>
        <fullName evidence="2">Glycosyl hydrolase</fullName>
    </submittedName>
</protein>
<keyword evidence="2" id="KW-0378">Hydrolase</keyword>
<evidence type="ECO:0000259" key="1">
    <source>
        <dbReference type="Pfam" id="PF20620"/>
    </source>
</evidence>
<dbReference type="GO" id="GO:0016787">
    <property type="term" value="F:hydrolase activity"/>
    <property type="evidence" value="ECO:0007669"/>
    <property type="project" value="UniProtKB-KW"/>
</dbReference>
<feature type="domain" description="Glycoside hydrolase GH146 substrate-binding" evidence="1">
    <location>
        <begin position="1"/>
        <end position="94"/>
    </location>
</feature>
<gene>
    <name evidence="2" type="ORF">PZH42_31270</name>
</gene>
<dbReference type="Proteomes" id="UP001221924">
    <property type="component" value="Unassembled WGS sequence"/>
</dbReference>
<dbReference type="Pfam" id="PF20620">
    <property type="entry name" value="DUF6805"/>
    <property type="match status" value="1"/>
</dbReference>
<reference evidence="2" key="1">
    <citation type="submission" date="2023-03" db="EMBL/GenBank/DDBJ databases">
        <title>DFI Biobank Strains.</title>
        <authorList>
            <person name="Mostad J."/>
            <person name="Paddock L."/>
            <person name="Medina S."/>
            <person name="Waligurski E."/>
            <person name="Barat B."/>
            <person name="Smith R."/>
            <person name="Burgo V."/>
            <person name="Metcalfe C."/>
            <person name="Woodson C."/>
            <person name="Sundararajan A."/>
            <person name="Ramaswamy R."/>
            <person name="Lin H."/>
            <person name="Pamer E.G."/>
        </authorList>
    </citation>
    <scope>NUCLEOTIDE SEQUENCE</scope>
    <source>
        <strain evidence="2">DFI.9.5</strain>
    </source>
</reference>
<feature type="non-terminal residue" evidence="2">
    <location>
        <position position="96"/>
    </location>
</feature>
<evidence type="ECO:0000313" key="2">
    <source>
        <dbReference type="EMBL" id="MDE8698386.1"/>
    </source>
</evidence>
<feature type="non-terminal residue" evidence="2">
    <location>
        <position position="1"/>
    </location>
</feature>
<dbReference type="EMBL" id="JARFID010001146">
    <property type="protein sequence ID" value="MDE8698386.1"/>
    <property type="molecule type" value="Genomic_DNA"/>
</dbReference>
<dbReference type="RefSeq" id="WP_338150710.1">
    <property type="nucleotide sequence ID" value="NZ_JARFID010001146.1"/>
</dbReference>
<accession>A0AAX4Y324</accession>
<evidence type="ECO:0000313" key="3">
    <source>
        <dbReference type="Proteomes" id="UP001221924"/>
    </source>
</evidence>
<dbReference type="InterPro" id="IPR046544">
    <property type="entry name" value="GH146_SB_dom"/>
</dbReference>
<organism evidence="2 3">
    <name type="scientific">Bacteroides cellulosilyticus</name>
    <dbReference type="NCBI Taxonomy" id="246787"/>
    <lineage>
        <taxon>Bacteria</taxon>
        <taxon>Pseudomonadati</taxon>
        <taxon>Bacteroidota</taxon>
        <taxon>Bacteroidia</taxon>
        <taxon>Bacteroidales</taxon>
        <taxon>Bacteroidaceae</taxon>
        <taxon>Bacteroides</taxon>
    </lineage>
</organism>
<proteinExistence type="predicted"/>
<comment type="caution">
    <text evidence="2">The sequence shown here is derived from an EMBL/GenBank/DDBJ whole genome shotgun (WGS) entry which is preliminary data.</text>
</comment>
<dbReference type="AlphaFoldDB" id="A0AAX4Y324"/>
<name>A0AAX4Y324_9BACE</name>
<sequence>PGEQQPESDHGILYEQAETGINKDRHFRRAKGWFSYNLKVKEEASQLMITVRKEDYTKVAILLNNEKLTVSPTISKPDKEGFITICYSLPLKLSTG</sequence>